<dbReference type="SUPFAM" id="SSF53474">
    <property type="entry name" value="alpha/beta-Hydrolases"/>
    <property type="match status" value="1"/>
</dbReference>
<organism evidence="3 4">
    <name type="scientific">Halobacillus andaensis</name>
    <dbReference type="NCBI Taxonomy" id="1176239"/>
    <lineage>
        <taxon>Bacteria</taxon>
        <taxon>Bacillati</taxon>
        <taxon>Bacillota</taxon>
        <taxon>Bacilli</taxon>
        <taxon>Bacillales</taxon>
        <taxon>Bacillaceae</taxon>
        <taxon>Halobacillus</taxon>
    </lineage>
</organism>
<dbReference type="PANTHER" id="PTHR43798">
    <property type="entry name" value="MONOACYLGLYCEROL LIPASE"/>
    <property type="match status" value="1"/>
</dbReference>
<dbReference type="EMBL" id="BMEL01000001">
    <property type="protein sequence ID" value="GGF13815.1"/>
    <property type="molecule type" value="Genomic_DNA"/>
</dbReference>
<keyword evidence="1" id="KW-0378">Hydrolase</keyword>
<dbReference type="GO" id="GO:0016020">
    <property type="term" value="C:membrane"/>
    <property type="evidence" value="ECO:0007669"/>
    <property type="project" value="TreeGrafter"/>
</dbReference>
<evidence type="ECO:0000313" key="3">
    <source>
        <dbReference type="EMBL" id="GGF13815.1"/>
    </source>
</evidence>
<reference evidence="3" key="1">
    <citation type="journal article" date="2014" name="Int. J. Syst. Evol. Microbiol.">
        <title>Complete genome sequence of Corynebacterium casei LMG S-19264T (=DSM 44701T), isolated from a smear-ripened cheese.</title>
        <authorList>
            <consortium name="US DOE Joint Genome Institute (JGI-PGF)"/>
            <person name="Walter F."/>
            <person name="Albersmeier A."/>
            <person name="Kalinowski J."/>
            <person name="Ruckert C."/>
        </authorList>
    </citation>
    <scope>NUCLEOTIDE SEQUENCE</scope>
    <source>
        <strain evidence="3">CGMCC 1.12153</strain>
    </source>
</reference>
<dbReference type="RefSeq" id="WP_229734842.1">
    <property type="nucleotide sequence ID" value="NZ_BMEL01000001.1"/>
</dbReference>
<dbReference type="AlphaFoldDB" id="A0A917EW47"/>
<accession>A0A917EW47</accession>
<dbReference type="Proteomes" id="UP000660110">
    <property type="component" value="Unassembled WGS sequence"/>
</dbReference>
<comment type="caution">
    <text evidence="3">The sequence shown here is derived from an EMBL/GenBank/DDBJ whole genome shotgun (WGS) entry which is preliminary data.</text>
</comment>
<dbReference type="Gene3D" id="3.40.50.1820">
    <property type="entry name" value="alpha/beta hydrolase"/>
    <property type="match status" value="1"/>
</dbReference>
<protein>
    <submittedName>
        <fullName evidence="3">Proline iminopeptidase</fullName>
    </submittedName>
</protein>
<evidence type="ECO:0000259" key="2">
    <source>
        <dbReference type="Pfam" id="PF00561"/>
    </source>
</evidence>
<dbReference type="PANTHER" id="PTHR43798:SF31">
    <property type="entry name" value="AB HYDROLASE SUPERFAMILY PROTEIN YCLE"/>
    <property type="match status" value="1"/>
</dbReference>
<gene>
    <name evidence="3" type="ORF">GCM10010954_10710</name>
</gene>
<feature type="domain" description="AB hydrolase-1" evidence="2">
    <location>
        <begin position="22"/>
        <end position="265"/>
    </location>
</feature>
<reference evidence="3" key="2">
    <citation type="submission" date="2020-09" db="EMBL/GenBank/DDBJ databases">
        <authorList>
            <person name="Sun Q."/>
            <person name="Zhou Y."/>
        </authorList>
    </citation>
    <scope>NUCLEOTIDE SEQUENCE</scope>
    <source>
        <strain evidence="3">CGMCC 1.12153</strain>
    </source>
</reference>
<dbReference type="InterPro" id="IPR000073">
    <property type="entry name" value="AB_hydrolase_1"/>
</dbReference>
<dbReference type="GO" id="GO:0016787">
    <property type="term" value="F:hydrolase activity"/>
    <property type="evidence" value="ECO:0007669"/>
    <property type="project" value="UniProtKB-KW"/>
</dbReference>
<proteinExistence type="predicted"/>
<dbReference type="Pfam" id="PF00561">
    <property type="entry name" value="Abhydrolase_1"/>
    <property type="match status" value="1"/>
</dbReference>
<sequence>MTWSRQIIETSRGTFEIFTKGHGRPMVVTHSYSEFNGTGDYFADCFTSIYKVYLVNLREAGHSAKAKEAHQLTLVESILDLEAIRESFSFKYWTFAGHSTGGILGILYSVLFPNRIEQQIIVGAAARDFTYSSPSCIYHQDHPHYQTMQILLEQLRSPDLTSEERKALTKDRTKLSLYHPEKYHTYFNQSITKKISPVRLLVFSRELLIFDITKKLSSCSVKSLIICGEHDVQCPLEFSIEMSEQLPNSTLFSFEHSNHYPFLEEKNRFEEVVTHYLTK</sequence>
<keyword evidence="4" id="KW-1185">Reference proteome</keyword>
<name>A0A917EW47_HALAA</name>
<dbReference type="InterPro" id="IPR029058">
    <property type="entry name" value="AB_hydrolase_fold"/>
</dbReference>
<evidence type="ECO:0000256" key="1">
    <source>
        <dbReference type="ARBA" id="ARBA00022801"/>
    </source>
</evidence>
<dbReference type="InterPro" id="IPR050266">
    <property type="entry name" value="AB_hydrolase_sf"/>
</dbReference>
<evidence type="ECO:0000313" key="4">
    <source>
        <dbReference type="Proteomes" id="UP000660110"/>
    </source>
</evidence>